<dbReference type="GO" id="GO:0003676">
    <property type="term" value="F:nucleic acid binding"/>
    <property type="evidence" value="ECO:0007669"/>
    <property type="project" value="InterPro"/>
</dbReference>
<reference evidence="1" key="2">
    <citation type="submission" date="2025-09" db="UniProtKB">
        <authorList>
            <consortium name="Ensembl"/>
        </authorList>
    </citation>
    <scope>IDENTIFICATION</scope>
</reference>
<organism evidence="1 2">
    <name type="scientific">Amphilophus citrinellus</name>
    <name type="common">Midas cichlid</name>
    <name type="synonym">Cichlasoma citrinellum</name>
    <dbReference type="NCBI Taxonomy" id="61819"/>
    <lineage>
        <taxon>Eukaryota</taxon>
        <taxon>Metazoa</taxon>
        <taxon>Chordata</taxon>
        <taxon>Craniata</taxon>
        <taxon>Vertebrata</taxon>
        <taxon>Euteleostomi</taxon>
        <taxon>Actinopterygii</taxon>
        <taxon>Neopterygii</taxon>
        <taxon>Teleostei</taxon>
        <taxon>Neoteleostei</taxon>
        <taxon>Acanthomorphata</taxon>
        <taxon>Ovalentaria</taxon>
        <taxon>Cichlomorphae</taxon>
        <taxon>Cichliformes</taxon>
        <taxon>Cichlidae</taxon>
        <taxon>New World cichlids</taxon>
        <taxon>Cichlasomatinae</taxon>
        <taxon>Heroini</taxon>
        <taxon>Amphilophus</taxon>
    </lineage>
</organism>
<evidence type="ECO:0000313" key="1">
    <source>
        <dbReference type="Ensembl" id="ENSACIP00000022739.1"/>
    </source>
</evidence>
<dbReference type="Proteomes" id="UP000261340">
    <property type="component" value="Unplaced"/>
</dbReference>
<accession>A0A3Q0SCW6</accession>
<evidence type="ECO:0000313" key="2">
    <source>
        <dbReference type="Proteomes" id="UP000261340"/>
    </source>
</evidence>
<reference evidence="1" key="1">
    <citation type="submission" date="2025-08" db="UniProtKB">
        <authorList>
            <consortium name="Ensembl"/>
        </authorList>
    </citation>
    <scope>IDENTIFICATION</scope>
</reference>
<dbReference type="STRING" id="61819.ENSACIP00000022739"/>
<keyword evidence="2" id="KW-1185">Reference proteome</keyword>
<protein>
    <submittedName>
        <fullName evidence="1">Uncharacterized protein</fullName>
    </submittedName>
</protein>
<name>A0A3Q0SCW6_AMPCI</name>
<dbReference type="InterPro" id="IPR036397">
    <property type="entry name" value="RNaseH_sf"/>
</dbReference>
<proteinExistence type="predicted"/>
<sequence>MWQRLGNSRHSSWQTEQWQRVLWTDDSKFEIFGTRRRPFHRGGSIQVRGCISAHRPGDIVRINGILNAENCSGMESSEYTI</sequence>
<dbReference type="Gene3D" id="3.30.420.10">
    <property type="entry name" value="Ribonuclease H-like superfamily/Ribonuclease H"/>
    <property type="match status" value="1"/>
</dbReference>
<dbReference type="Ensembl" id="ENSACIT00000023342.1">
    <property type="protein sequence ID" value="ENSACIP00000022739.1"/>
    <property type="gene ID" value="ENSACIG00000017699.1"/>
</dbReference>
<dbReference type="AlphaFoldDB" id="A0A3Q0SCW6"/>